<sequence length="123" mass="14141">MLFKLAFTITSVQYNARNSAAVKLVMKTSQRCKIGTQGEKGRVEEGLIYALPHSQAIERQRFDFEFGELASCSVSLYRDGPNHDLISDGVHWELLDVDKSTRQCKLSEMQNEWFWNNLKSKSH</sequence>
<proteinExistence type="predicted"/>
<accession>A0A4C1SQP7</accession>
<dbReference type="AlphaFoldDB" id="A0A4C1SQP7"/>
<name>A0A4C1SQP7_EUMVA</name>
<keyword evidence="2" id="KW-1185">Reference proteome</keyword>
<organism evidence="1 2">
    <name type="scientific">Eumeta variegata</name>
    <name type="common">Bagworm moth</name>
    <name type="synonym">Eumeta japonica</name>
    <dbReference type="NCBI Taxonomy" id="151549"/>
    <lineage>
        <taxon>Eukaryota</taxon>
        <taxon>Metazoa</taxon>
        <taxon>Ecdysozoa</taxon>
        <taxon>Arthropoda</taxon>
        <taxon>Hexapoda</taxon>
        <taxon>Insecta</taxon>
        <taxon>Pterygota</taxon>
        <taxon>Neoptera</taxon>
        <taxon>Endopterygota</taxon>
        <taxon>Lepidoptera</taxon>
        <taxon>Glossata</taxon>
        <taxon>Ditrysia</taxon>
        <taxon>Tineoidea</taxon>
        <taxon>Psychidae</taxon>
        <taxon>Oiketicinae</taxon>
        <taxon>Eumeta</taxon>
    </lineage>
</organism>
<evidence type="ECO:0000313" key="1">
    <source>
        <dbReference type="EMBL" id="GBP04305.1"/>
    </source>
</evidence>
<dbReference type="Proteomes" id="UP000299102">
    <property type="component" value="Unassembled WGS sequence"/>
</dbReference>
<comment type="caution">
    <text evidence="1">The sequence shown here is derived from an EMBL/GenBank/DDBJ whole genome shotgun (WGS) entry which is preliminary data.</text>
</comment>
<evidence type="ECO:0000313" key="2">
    <source>
        <dbReference type="Proteomes" id="UP000299102"/>
    </source>
</evidence>
<protein>
    <submittedName>
        <fullName evidence="1">Uncharacterized protein</fullName>
    </submittedName>
</protein>
<dbReference type="EMBL" id="BGZK01003754">
    <property type="protein sequence ID" value="GBP04305.1"/>
    <property type="molecule type" value="Genomic_DNA"/>
</dbReference>
<reference evidence="1 2" key="1">
    <citation type="journal article" date="2019" name="Commun. Biol.">
        <title>The bagworm genome reveals a unique fibroin gene that provides high tensile strength.</title>
        <authorList>
            <person name="Kono N."/>
            <person name="Nakamura H."/>
            <person name="Ohtoshi R."/>
            <person name="Tomita M."/>
            <person name="Numata K."/>
            <person name="Arakawa K."/>
        </authorList>
    </citation>
    <scope>NUCLEOTIDE SEQUENCE [LARGE SCALE GENOMIC DNA]</scope>
</reference>
<gene>
    <name evidence="1" type="ORF">EVAR_70033_1</name>
</gene>